<feature type="compositionally biased region" description="Gly residues" evidence="6">
    <location>
        <begin position="17"/>
        <end position="31"/>
    </location>
</feature>
<evidence type="ECO:0000259" key="7">
    <source>
        <dbReference type="PROSITE" id="PS51012"/>
    </source>
</evidence>
<evidence type="ECO:0000256" key="6">
    <source>
        <dbReference type="SAM" id="MobiDB-lite"/>
    </source>
</evidence>
<dbReference type="InterPro" id="IPR047817">
    <property type="entry name" value="ABC2_TM_bact-type"/>
</dbReference>
<reference evidence="8 9" key="1">
    <citation type="journal article" date="2019" name="Int. J. Syst. Evol. Microbiol.">
        <title>The Global Catalogue of Microorganisms (GCM) 10K type strain sequencing project: providing services to taxonomists for standard genome sequencing and annotation.</title>
        <authorList>
            <consortium name="The Broad Institute Genomics Platform"/>
            <consortium name="The Broad Institute Genome Sequencing Center for Infectious Disease"/>
            <person name="Wu L."/>
            <person name="Ma J."/>
        </authorList>
    </citation>
    <scope>NUCLEOTIDE SEQUENCE [LARGE SCALE GENOMIC DNA]</scope>
    <source>
        <strain evidence="8 9">JCM 12696</strain>
    </source>
</reference>
<comment type="subcellular location">
    <subcellularLocation>
        <location evidence="5">Cell membrane</location>
        <topology evidence="5">Multi-pass membrane protein</topology>
    </subcellularLocation>
    <subcellularLocation>
        <location evidence="1">Membrane</location>
        <topology evidence="1">Multi-pass membrane protein</topology>
    </subcellularLocation>
</comment>
<dbReference type="PANTHER" id="PTHR43027">
    <property type="entry name" value="DOXORUBICIN RESISTANCE ABC TRANSPORTER PERMEASE PROTEIN DRRC-RELATED"/>
    <property type="match status" value="1"/>
</dbReference>
<proteinExistence type="inferred from homology"/>
<sequence>MSTGAVVTGDTERRAGDGPGGRPSGPGGPGRGADTDAATPRTSTPSGRLAALGRAEFTLLLRNKTALFSALFVPVVTIAGSKVSLDRIDLGKSGLSMVEAALIGGLGTVLIMAVYSNLAAAYTARREDLVLKRLRTGEATDAEILTGTALPAATVTLVQCALLVAASSLFLDVSAPRRPELLIAGLLIGTVLLAALAAATSAVTRTVESAQITIMPLFLISVLGSGLFVPLDVLPEKVASVCELLPLSGVMTLIRAGWVGGIEAYDVLGAALTALAWTVLGVFAVRRWFRWEPRR</sequence>
<gene>
    <name evidence="8" type="ORF">GCM10009654_40930</name>
</gene>
<dbReference type="InterPro" id="IPR013525">
    <property type="entry name" value="ABC2_TM"/>
</dbReference>
<evidence type="ECO:0000256" key="1">
    <source>
        <dbReference type="ARBA" id="ARBA00004141"/>
    </source>
</evidence>
<comment type="caution">
    <text evidence="8">The sequence shown here is derived from an EMBL/GenBank/DDBJ whole genome shotgun (WGS) entry which is preliminary data.</text>
</comment>
<keyword evidence="3 5" id="KW-1133">Transmembrane helix</keyword>
<evidence type="ECO:0000256" key="4">
    <source>
        <dbReference type="ARBA" id="ARBA00023136"/>
    </source>
</evidence>
<accession>A0ABN1UXP4</accession>
<feature type="domain" description="ABC transmembrane type-2" evidence="7">
    <location>
        <begin position="65"/>
        <end position="288"/>
    </location>
</feature>
<organism evidence="8 9">
    <name type="scientific">Streptomyces hebeiensis</name>
    <dbReference type="NCBI Taxonomy" id="229486"/>
    <lineage>
        <taxon>Bacteria</taxon>
        <taxon>Bacillati</taxon>
        <taxon>Actinomycetota</taxon>
        <taxon>Actinomycetes</taxon>
        <taxon>Kitasatosporales</taxon>
        <taxon>Streptomycetaceae</taxon>
        <taxon>Streptomyces</taxon>
    </lineage>
</organism>
<feature type="transmembrane region" description="Helical" evidence="5">
    <location>
        <begin position="264"/>
        <end position="285"/>
    </location>
</feature>
<name>A0ABN1UXP4_9ACTN</name>
<keyword evidence="5" id="KW-0813">Transport</keyword>
<protein>
    <recommendedName>
        <fullName evidence="5">Transport permease protein</fullName>
    </recommendedName>
</protein>
<keyword evidence="9" id="KW-1185">Reference proteome</keyword>
<dbReference type="Pfam" id="PF01061">
    <property type="entry name" value="ABC2_membrane"/>
    <property type="match status" value="1"/>
</dbReference>
<dbReference type="InterPro" id="IPR052902">
    <property type="entry name" value="ABC-2_transporter"/>
</dbReference>
<feature type="transmembrane region" description="Helical" evidence="5">
    <location>
        <begin position="181"/>
        <end position="203"/>
    </location>
</feature>
<feature type="transmembrane region" description="Helical" evidence="5">
    <location>
        <begin position="66"/>
        <end position="85"/>
    </location>
</feature>
<dbReference type="PANTHER" id="PTHR43027:SF2">
    <property type="entry name" value="TRANSPORT PERMEASE PROTEIN"/>
    <property type="match status" value="1"/>
</dbReference>
<feature type="transmembrane region" description="Helical" evidence="5">
    <location>
        <begin position="97"/>
        <end position="124"/>
    </location>
</feature>
<evidence type="ECO:0000313" key="8">
    <source>
        <dbReference type="EMBL" id="GAA1179479.1"/>
    </source>
</evidence>
<evidence type="ECO:0000256" key="3">
    <source>
        <dbReference type="ARBA" id="ARBA00022989"/>
    </source>
</evidence>
<feature type="transmembrane region" description="Helical" evidence="5">
    <location>
        <begin position="144"/>
        <end position="169"/>
    </location>
</feature>
<evidence type="ECO:0000313" key="9">
    <source>
        <dbReference type="Proteomes" id="UP001501371"/>
    </source>
</evidence>
<comment type="similarity">
    <text evidence="5">Belongs to the ABC-2 integral membrane protein family.</text>
</comment>
<dbReference type="PROSITE" id="PS51012">
    <property type="entry name" value="ABC_TM2"/>
    <property type="match status" value="1"/>
</dbReference>
<keyword evidence="2 5" id="KW-0812">Transmembrane</keyword>
<evidence type="ECO:0000256" key="2">
    <source>
        <dbReference type="ARBA" id="ARBA00022692"/>
    </source>
</evidence>
<feature type="transmembrane region" description="Helical" evidence="5">
    <location>
        <begin position="209"/>
        <end position="231"/>
    </location>
</feature>
<evidence type="ECO:0000256" key="5">
    <source>
        <dbReference type="RuleBase" id="RU361157"/>
    </source>
</evidence>
<dbReference type="EMBL" id="BAAAKV010000036">
    <property type="protein sequence ID" value="GAA1179479.1"/>
    <property type="molecule type" value="Genomic_DNA"/>
</dbReference>
<keyword evidence="5" id="KW-1003">Cell membrane</keyword>
<keyword evidence="4 5" id="KW-0472">Membrane</keyword>
<dbReference type="Proteomes" id="UP001501371">
    <property type="component" value="Unassembled WGS sequence"/>
</dbReference>
<feature type="region of interest" description="Disordered" evidence="6">
    <location>
        <begin position="1"/>
        <end position="47"/>
    </location>
</feature>